<comment type="caution">
    <text evidence="7">The sequence shown here is derived from an EMBL/GenBank/DDBJ whole genome shotgun (WGS) entry which is preliminary data.</text>
</comment>
<evidence type="ECO:0000256" key="4">
    <source>
        <dbReference type="ARBA" id="ARBA00023136"/>
    </source>
</evidence>
<dbReference type="RefSeq" id="WP_380030957.1">
    <property type="nucleotide sequence ID" value="NZ_JBHSHB010000003.1"/>
</dbReference>
<evidence type="ECO:0000256" key="1">
    <source>
        <dbReference type="ARBA" id="ARBA00004370"/>
    </source>
</evidence>
<accession>A0ABV9L4K8</accession>
<dbReference type="Proteomes" id="UP001595878">
    <property type="component" value="Unassembled WGS sequence"/>
</dbReference>
<dbReference type="InterPro" id="IPR000184">
    <property type="entry name" value="Bac_surfAg_D15"/>
</dbReference>
<dbReference type="Pfam" id="PF01103">
    <property type="entry name" value="Omp85"/>
    <property type="match status" value="1"/>
</dbReference>
<evidence type="ECO:0000313" key="7">
    <source>
        <dbReference type="EMBL" id="MFC4688803.1"/>
    </source>
</evidence>
<keyword evidence="5" id="KW-0998">Cell outer membrane</keyword>
<evidence type="ECO:0000256" key="5">
    <source>
        <dbReference type="ARBA" id="ARBA00023237"/>
    </source>
</evidence>
<keyword evidence="8" id="KW-1185">Reference proteome</keyword>
<reference evidence="8" key="1">
    <citation type="journal article" date="2019" name="Int. J. Syst. Evol. Microbiol.">
        <title>The Global Catalogue of Microorganisms (GCM) 10K type strain sequencing project: providing services to taxonomists for standard genome sequencing and annotation.</title>
        <authorList>
            <consortium name="The Broad Institute Genomics Platform"/>
            <consortium name="The Broad Institute Genome Sequencing Center for Infectious Disease"/>
            <person name="Wu L."/>
            <person name="Ma J."/>
        </authorList>
    </citation>
    <scope>NUCLEOTIDE SEQUENCE [LARGE SCALE GENOMIC DNA]</scope>
    <source>
        <strain evidence="8">CGMCC 4.7427</strain>
    </source>
</reference>
<evidence type="ECO:0000313" key="8">
    <source>
        <dbReference type="Proteomes" id="UP001595878"/>
    </source>
</evidence>
<gene>
    <name evidence="7" type="ORF">ACFO5T_00040</name>
</gene>
<evidence type="ECO:0000256" key="2">
    <source>
        <dbReference type="ARBA" id="ARBA00022692"/>
    </source>
</evidence>
<proteinExistence type="predicted"/>
<keyword evidence="4" id="KW-0472">Membrane</keyword>
<dbReference type="InterPro" id="IPR039910">
    <property type="entry name" value="D15-like"/>
</dbReference>
<evidence type="ECO:0000256" key="3">
    <source>
        <dbReference type="ARBA" id="ARBA00022729"/>
    </source>
</evidence>
<feature type="domain" description="Bacterial surface antigen (D15)" evidence="6">
    <location>
        <begin position="463"/>
        <end position="753"/>
    </location>
</feature>
<name>A0ABV9L4K8_9FLAO</name>
<keyword evidence="2" id="KW-0812">Transmembrane</keyword>
<protein>
    <submittedName>
        <fullName evidence="7">BamA/TamA family outer membrane protein</fullName>
    </submittedName>
</protein>
<organism evidence="7 8">
    <name type="scientific">Dokdonia genika</name>
    <dbReference type="NCBI Taxonomy" id="308113"/>
    <lineage>
        <taxon>Bacteria</taxon>
        <taxon>Pseudomonadati</taxon>
        <taxon>Bacteroidota</taxon>
        <taxon>Flavobacteriia</taxon>
        <taxon>Flavobacteriales</taxon>
        <taxon>Flavobacteriaceae</taxon>
        <taxon>Dokdonia</taxon>
    </lineage>
</organism>
<dbReference type="PANTHER" id="PTHR12815:SF47">
    <property type="entry name" value="TRANSLOCATION AND ASSEMBLY MODULE SUBUNIT TAMA"/>
    <property type="match status" value="1"/>
</dbReference>
<comment type="subcellular location">
    <subcellularLocation>
        <location evidence="1">Membrane</location>
    </subcellularLocation>
</comment>
<dbReference type="Gene3D" id="2.40.160.50">
    <property type="entry name" value="membrane protein fhac: a member of the omp85/tpsb transporter family"/>
    <property type="match status" value="1"/>
</dbReference>
<evidence type="ECO:0000259" key="6">
    <source>
        <dbReference type="Pfam" id="PF01103"/>
    </source>
</evidence>
<sequence length="756" mass="86538">MQHRNFPYYILIILTIFTTSCSVEKYIPEGERLYTGGEVIINSDSTIVNQNLLKAELESVLRPSPNTKVLGMYPNLSIHYKAQRENPGVINKWLNKKIGEVPVYQSDVEEFEVEALLRNRLENRGFFYSDVSSRFRESEKKKRASIAYTVKVPTPYRMETYQLDTLSPPIYREMISTVKSSPFKKGMRYDLSNLKQERDRIDYKLKRKGYYNFNPSFLIFEIDTNQYKNKRFDMFLKIKKDVPNKVIVPYKVQKINVYPNYELKDTLQQNIVRYDSLNMIQNETYFKPKYLAPYITLKEGSLYNPDISRNTARRLSTIGAYKFVNIQYEEVDSLRTDSLGILEANIYLSPLNKRAIRAEIQAVTKSNNFAGPGLALTYSNRNLFKGGEVLNITGSAGYEVQVGGGESLSSIELGLASELVFPRVIFPIKINTDFFKYNIPKTVTALGFDYLNRSKLYTLLSGNSGFGYTWDANKYVTHKINPISLSYTRLSNTTEAFDEILTENPFLEQSFEQQFIAGLTYSFTYNGMVDTSDTHQVFLNTNVEIAGNTVSLFGQENEDTENNTFLGLEYAQFAKIDADFRYHFNFGKEQKIATRLFAGYGYAYGNSEILPFVKQYYSGGPYSVRAFRIRSLGPGTSTGNSESGSFFDQIGNIRLEANAEYRFPIFNYLKGAFFVDAGNIWNSVENEDLPGKDKFTSDFINELGIGGGFGLRVDVQGFVIRFDLAAPFHDPSLAEGERWDFKFDEPIFNFAIGYPF</sequence>
<dbReference type="PROSITE" id="PS51257">
    <property type="entry name" value="PROKAR_LIPOPROTEIN"/>
    <property type="match status" value="1"/>
</dbReference>
<keyword evidence="3" id="KW-0732">Signal</keyword>
<dbReference type="EMBL" id="JBHSHB010000003">
    <property type="protein sequence ID" value="MFC4688803.1"/>
    <property type="molecule type" value="Genomic_DNA"/>
</dbReference>
<dbReference type="PANTHER" id="PTHR12815">
    <property type="entry name" value="SORTING AND ASSEMBLY MACHINERY SAMM50 PROTEIN FAMILY MEMBER"/>
    <property type="match status" value="1"/>
</dbReference>